<dbReference type="InterPro" id="IPR050471">
    <property type="entry name" value="AB_hydrolase"/>
</dbReference>
<dbReference type="GO" id="GO:0003824">
    <property type="term" value="F:catalytic activity"/>
    <property type="evidence" value="ECO:0007669"/>
    <property type="project" value="UniProtKB-ARBA"/>
</dbReference>
<feature type="domain" description="AB hydrolase-1" evidence="1">
    <location>
        <begin position="3"/>
        <end position="98"/>
    </location>
</feature>
<dbReference type="InterPro" id="IPR029058">
    <property type="entry name" value="AB_hydrolase_fold"/>
</dbReference>
<dbReference type="Pfam" id="PF00561">
    <property type="entry name" value="Abhydrolase_1"/>
    <property type="match status" value="1"/>
</dbReference>
<dbReference type="PANTHER" id="PTHR43433">
    <property type="entry name" value="HYDROLASE, ALPHA/BETA FOLD FAMILY PROTEIN"/>
    <property type="match status" value="1"/>
</dbReference>
<name>A0A6J4NQC3_9ACTN</name>
<dbReference type="InterPro" id="IPR000073">
    <property type="entry name" value="AB_hydrolase_1"/>
</dbReference>
<dbReference type="Gene3D" id="3.40.50.1820">
    <property type="entry name" value="alpha/beta hydrolase"/>
    <property type="match status" value="2"/>
</dbReference>
<dbReference type="PANTHER" id="PTHR43433:SF5">
    <property type="entry name" value="AB HYDROLASE-1 DOMAIN-CONTAINING PROTEIN"/>
    <property type="match status" value="1"/>
</dbReference>
<accession>A0A6J4NQC3</accession>
<dbReference type="RefSeq" id="WP_295657932.1">
    <property type="nucleotide sequence ID" value="NZ_CADCUP010000102.1"/>
</dbReference>
<protein>
    <recommendedName>
        <fullName evidence="1">AB hydrolase-1 domain-containing protein</fullName>
    </recommendedName>
</protein>
<organism evidence="2">
    <name type="scientific">uncultured Nocardioides sp</name>
    <dbReference type="NCBI Taxonomy" id="198441"/>
    <lineage>
        <taxon>Bacteria</taxon>
        <taxon>Bacillati</taxon>
        <taxon>Actinomycetota</taxon>
        <taxon>Actinomycetes</taxon>
        <taxon>Propionibacteriales</taxon>
        <taxon>Nocardioidaceae</taxon>
        <taxon>Nocardioides</taxon>
        <taxon>environmental samples</taxon>
    </lineage>
</organism>
<dbReference type="EMBL" id="CADCUP010000102">
    <property type="protein sequence ID" value="CAA9388758.1"/>
    <property type="molecule type" value="Genomic_DNA"/>
</dbReference>
<dbReference type="AlphaFoldDB" id="A0A6J4NQC3"/>
<sequence>MAHVLLLHGLGQSPQSWQEQVVALPPGWTASAPRVLGLDLSGDQDLHLDTAVAHVLAGLDAGGVRRAHVVAIGLGAVVATRLAARHPERVDRLVLNGGQVRQSGLAGWLQGRLLGRMSDQRMQARGVRRERVTAVVRAMRDLDLRGDLVRVVAPTLVVHGRGDRAHRAGAKAVADGIAGARYVEVEGGERLNTDHPRAFNEVVLAFLSEPGQSAVPDVAER</sequence>
<dbReference type="SUPFAM" id="SSF53474">
    <property type="entry name" value="alpha/beta-Hydrolases"/>
    <property type="match status" value="1"/>
</dbReference>
<evidence type="ECO:0000313" key="2">
    <source>
        <dbReference type="EMBL" id="CAA9388758.1"/>
    </source>
</evidence>
<gene>
    <name evidence="2" type="ORF">AVDCRST_MAG06-1445</name>
</gene>
<reference evidence="2" key="1">
    <citation type="submission" date="2020-02" db="EMBL/GenBank/DDBJ databases">
        <authorList>
            <person name="Meier V. D."/>
        </authorList>
    </citation>
    <scope>NUCLEOTIDE SEQUENCE</scope>
    <source>
        <strain evidence="2">AVDCRST_MAG06</strain>
    </source>
</reference>
<proteinExistence type="predicted"/>
<evidence type="ECO:0000259" key="1">
    <source>
        <dbReference type="Pfam" id="PF00561"/>
    </source>
</evidence>